<dbReference type="GO" id="GO:0016747">
    <property type="term" value="F:acyltransferase activity, transferring groups other than amino-acyl groups"/>
    <property type="evidence" value="ECO:0007669"/>
    <property type="project" value="InterPro"/>
</dbReference>
<dbReference type="Proteomes" id="UP000001422">
    <property type="component" value="Chromosome"/>
</dbReference>
<dbReference type="KEGG" id="syw:SYNW1423"/>
<proteinExistence type="predicted"/>
<dbReference type="RefSeq" id="WP_011128287.1">
    <property type="nucleotide sequence ID" value="NC_005070.1"/>
</dbReference>
<dbReference type="NCBIfam" id="TIGR04045">
    <property type="entry name" value="MSMEG_0567_GNAT"/>
    <property type="match status" value="1"/>
</dbReference>
<dbReference type="HOGENOM" id="CLU_056607_2_0_3"/>
<dbReference type="InterPro" id="IPR000182">
    <property type="entry name" value="GNAT_dom"/>
</dbReference>
<dbReference type="SUPFAM" id="SSF55729">
    <property type="entry name" value="Acyl-CoA N-acyltransferases (Nat)"/>
    <property type="match status" value="1"/>
</dbReference>
<dbReference type="eggNOG" id="COG0456">
    <property type="taxonomic scope" value="Bacteria"/>
</dbReference>
<feature type="domain" description="N-acetyltransferase" evidence="1">
    <location>
        <begin position="111"/>
        <end position="203"/>
    </location>
</feature>
<evidence type="ECO:0000313" key="2">
    <source>
        <dbReference type="EMBL" id="CAE07938.1"/>
    </source>
</evidence>
<keyword evidence="3" id="KW-1185">Reference proteome</keyword>
<sequence>MVFCLDPSSRGIGRSISSAPSLFTPSVRAGIGIDADDFRLSPTASSDRFSFHLLRPDSPLIAGYWSLRRSIFCEEQHVFEQSDRDELDRIACPIAALHHDCQPDEDKQGPESQVVGVVRIVETEPRLWYGGRLGVHSDFRRHNQIGKGLIWKAVTTANGWGCDRFMAMVQIQNVRFFRRLHWASIEELEIRGIRHHLMQADLNYYAPSRERRPSCSLLPSLAA</sequence>
<dbReference type="AlphaFoldDB" id="Q7U6B6"/>
<dbReference type="Gene3D" id="3.40.630.30">
    <property type="match status" value="1"/>
</dbReference>
<evidence type="ECO:0000259" key="1">
    <source>
        <dbReference type="PROSITE" id="PS51186"/>
    </source>
</evidence>
<organism evidence="2 3">
    <name type="scientific">Parasynechococcus marenigrum (strain WH8102)</name>
    <dbReference type="NCBI Taxonomy" id="84588"/>
    <lineage>
        <taxon>Bacteria</taxon>
        <taxon>Bacillati</taxon>
        <taxon>Cyanobacteriota</taxon>
        <taxon>Cyanophyceae</taxon>
        <taxon>Synechococcales</taxon>
        <taxon>Prochlorococcaceae</taxon>
        <taxon>Parasynechococcus</taxon>
        <taxon>Parasynechococcus marenigrum</taxon>
    </lineage>
</organism>
<dbReference type="CDD" id="cd04301">
    <property type="entry name" value="NAT_SF"/>
    <property type="match status" value="1"/>
</dbReference>
<dbReference type="Pfam" id="PF00583">
    <property type="entry name" value="Acetyltransf_1"/>
    <property type="match status" value="1"/>
</dbReference>
<dbReference type="InterPro" id="IPR016181">
    <property type="entry name" value="Acyl_CoA_acyltransferase"/>
</dbReference>
<protein>
    <recommendedName>
        <fullName evidence="1">N-acetyltransferase domain-containing protein</fullName>
    </recommendedName>
</protein>
<dbReference type="PROSITE" id="PS51186">
    <property type="entry name" value="GNAT"/>
    <property type="match status" value="1"/>
</dbReference>
<dbReference type="InterPro" id="IPR024035">
    <property type="entry name" value="MSMEG_0567_GNAT"/>
</dbReference>
<name>Q7U6B6_PARMW</name>
<dbReference type="EMBL" id="BX569693">
    <property type="protein sequence ID" value="CAE07938.1"/>
    <property type="molecule type" value="Genomic_DNA"/>
</dbReference>
<gene>
    <name evidence="2" type="ordered locus">SYNW1423</name>
</gene>
<evidence type="ECO:0000313" key="3">
    <source>
        <dbReference type="Proteomes" id="UP000001422"/>
    </source>
</evidence>
<accession>Q7U6B6</accession>
<dbReference type="STRING" id="84588.SYNW1423"/>
<reference evidence="2 3" key="1">
    <citation type="journal article" date="2003" name="Nature">
        <title>The genome of a motile marine Synechococcus.</title>
        <authorList>
            <person name="Palenik B."/>
            <person name="Brahamsha B."/>
            <person name="Larimer F."/>
            <person name="Land M."/>
            <person name="Hauser L."/>
            <person name="Chain P."/>
            <person name="Lamerdin J."/>
            <person name="Regala W."/>
            <person name="Allen E.A."/>
            <person name="McCarren J."/>
            <person name="Paulsen I."/>
            <person name="Dufresne A."/>
            <person name="Partensky F."/>
            <person name="Webb E."/>
            <person name="Waterbury J."/>
        </authorList>
    </citation>
    <scope>NUCLEOTIDE SEQUENCE [LARGE SCALE GENOMIC DNA]</scope>
    <source>
        <strain evidence="2 3">WH8102</strain>
    </source>
</reference>